<dbReference type="InterPro" id="IPR036047">
    <property type="entry name" value="F-box-like_dom_sf"/>
</dbReference>
<protein>
    <recommendedName>
        <fullName evidence="2">F-box protein AT5G49610-like beta-propeller domain-containing protein</fullName>
    </recommendedName>
</protein>
<comment type="caution">
    <text evidence="3">The sequence shown here is derived from an EMBL/GenBank/DDBJ whole genome shotgun (WGS) entry which is preliminary data.</text>
</comment>
<feature type="region of interest" description="Disordered" evidence="1">
    <location>
        <begin position="638"/>
        <end position="663"/>
    </location>
</feature>
<dbReference type="EMBL" id="CAJGYO010000001">
    <property type="protein sequence ID" value="CAD6203585.1"/>
    <property type="molecule type" value="Genomic_DNA"/>
</dbReference>
<dbReference type="OrthoDB" id="684152at2759"/>
<name>A0A811ME96_9POAL</name>
<evidence type="ECO:0000313" key="3">
    <source>
        <dbReference type="EMBL" id="CAD6203585.1"/>
    </source>
</evidence>
<keyword evidence="4" id="KW-1185">Reference proteome</keyword>
<dbReference type="AlphaFoldDB" id="A0A811ME96"/>
<sequence length="789" mass="85987">MAAELTRSATTIDSLPVEMLTEVLLRVSTPAALVHAAAASRSWRGAIATPEFLARYRKRHKSSTFLGLYVPRQFAGPPSFLMPDSIRLGDAAAGNVKDAALRAFDFGEIRRYQDHRLHDAVDDAFILGRLGVHPDCRLLDCHNSRLLLTRGDEALEVRSPLARESILLPFPPDVVHPYCLEACLLQGHDKAAASFRVVCLQHRREGRNRQARAVEYDSRRKSWQDHPWETLKSTIEGTPEEVMHAGHRIFCKYTGLTSAALLLDTSNMQFSVLPLPNYQNFVIGEIEDNVCCFVEAVGCGDHRLRVWQLDEEKLHWDLKKDIKMDQVLGEHVGYYRPRAISNGIALVCSRTTHHHFVVDLKTCSMKEEFEFHGQFAYPMQMPWPPAFSGPTANAAGGFDRDGGPAFVGDARTGVGLSDRIAACTQKLERNTKALAAAEYQIAAILQDLKSNAKAIAAAGPPFLACRVHGGSATNGFDDGGLAKLSVGDAGAKTGARELDEIDDPSPGPSVGGCVGTDLLPEAKKAQLLHSSSIACFVPGSSTAPPALMASTTVGSPSCPHQAAGGFDRDGGPASVGDARTGSGESDTIEDLFGGTLAMAPPAAPAVEPEELLVWRSRNPFCEQSLNHDLLLQPPALASCPQQGRKQAGSRESKGNLEAMGPGRRNWKRKPKYLEAIFALRRRHSFSIASKVLMLLLCVIIMSPGLGLGPTDLTTHVCIDMVHGTAGMTERDRFLMKYRLQHKVVEKHLQQAQLRYQLRSANSYVVVLVQPLNSLIRENNQSLMSASPVL</sequence>
<evidence type="ECO:0000313" key="4">
    <source>
        <dbReference type="Proteomes" id="UP000604825"/>
    </source>
</evidence>
<dbReference type="PANTHER" id="PTHR33207">
    <property type="entry name" value="F-BOX DOMAIN CONTAINING PROTEIN-RELATED"/>
    <property type="match status" value="1"/>
</dbReference>
<proteinExistence type="predicted"/>
<dbReference type="InterPro" id="IPR056594">
    <property type="entry name" value="AT5G49610-like_b-prop"/>
</dbReference>
<gene>
    <name evidence="3" type="ORF">NCGR_LOCUS1729</name>
</gene>
<accession>A0A811ME96</accession>
<dbReference type="Proteomes" id="UP000604825">
    <property type="component" value="Unassembled WGS sequence"/>
</dbReference>
<reference evidence="3" key="1">
    <citation type="submission" date="2020-10" db="EMBL/GenBank/DDBJ databases">
        <authorList>
            <person name="Han B."/>
            <person name="Lu T."/>
            <person name="Zhao Q."/>
            <person name="Huang X."/>
            <person name="Zhao Y."/>
        </authorList>
    </citation>
    <scope>NUCLEOTIDE SEQUENCE</scope>
</reference>
<feature type="region of interest" description="Disordered" evidence="1">
    <location>
        <begin position="547"/>
        <end position="587"/>
    </location>
</feature>
<dbReference type="Pfam" id="PF23635">
    <property type="entry name" value="Beta-prop_AT5G49610-like"/>
    <property type="match status" value="1"/>
</dbReference>
<dbReference type="SUPFAM" id="SSF81383">
    <property type="entry name" value="F-box domain"/>
    <property type="match status" value="1"/>
</dbReference>
<feature type="domain" description="F-box protein AT5G49610-like beta-propeller" evidence="2">
    <location>
        <begin position="138"/>
        <end position="387"/>
    </location>
</feature>
<evidence type="ECO:0000256" key="1">
    <source>
        <dbReference type="SAM" id="MobiDB-lite"/>
    </source>
</evidence>
<organism evidence="3 4">
    <name type="scientific">Miscanthus lutarioriparius</name>
    <dbReference type="NCBI Taxonomy" id="422564"/>
    <lineage>
        <taxon>Eukaryota</taxon>
        <taxon>Viridiplantae</taxon>
        <taxon>Streptophyta</taxon>
        <taxon>Embryophyta</taxon>
        <taxon>Tracheophyta</taxon>
        <taxon>Spermatophyta</taxon>
        <taxon>Magnoliopsida</taxon>
        <taxon>Liliopsida</taxon>
        <taxon>Poales</taxon>
        <taxon>Poaceae</taxon>
        <taxon>PACMAD clade</taxon>
        <taxon>Panicoideae</taxon>
        <taxon>Andropogonodae</taxon>
        <taxon>Andropogoneae</taxon>
        <taxon>Saccharinae</taxon>
        <taxon>Miscanthus</taxon>
    </lineage>
</organism>
<evidence type="ECO:0000259" key="2">
    <source>
        <dbReference type="Pfam" id="PF23635"/>
    </source>
</evidence>